<proteinExistence type="predicted"/>
<evidence type="ECO:0000313" key="2">
    <source>
        <dbReference type="EMBL" id="GLC88754.1"/>
    </source>
</evidence>
<protein>
    <recommendedName>
        <fullName evidence="4">DUF4366 domain-containing protein</fullName>
    </recommendedName>
</protein>
<keyword evidence="1" id="KW-0472">Membrane</keyword>
<sequence length="96" mass="11223">MSIKDEVKADQQRIFNERMEQRKVNGKTEVENNNDSPQKLGCGTLLLIGFVLVVIILIYDWNFGERDSYDPNDWNFDGKVDIDDAEKKLDWLIDNE</sequence>
<keyword evidence="3" id="KW-1185">Reference proteome</keyword>
<dbReference type="Proteomes" id="UP001065593">
    <property type="component" value="Unassembled WGS sequence"/>
</dbReference>
<name>A0ABQ5NKD9_9BACI</name>
<keyword evidence="1" id="KW-0812">Transmembrane</keyword>
<accession>A0ABQ5NKD9</accession>
<gene>
    <name evidence="2" type="ORF">LYSBPC_18810</name>
</gene>
<evidence type="ECO:0000256" key="1">
    <source>
        <dbReference type="SAM" id="Phobius"/>
    </source>
</evidence>
<comment type="caution">
    <text evidence="2">The sequence shown here is derived from an EMBL/GenBank/DDBJ whole genome shotgun (WGS) entry which is preliminary data.</text>
</comment>
<evidence type="ECO:0000313" key="3">
    <source>
        <dbReference type="Proteomes" id="UP001065593"/>
    </source>
</evidence>
<feature type="transmembrane region" description="Helical" evidence="1">
    <location>
        <begin position="40"/>
        <end position="59"/>
    </location>
</feature>
<keyword evidence="1" id="KW-1133">Transmembrane helix</keyword>
<dbReference type="RefSeq" id="WP_264988512.1">
    <property type="nucleotide sequence ID" value="NZ_BRZA01000002.1"/>
</dbReference>
<reference evidence="2" key="1">
    <citation type="submission" date="2022-08" db="EMBL/GenBank/DDBJ databases">
        <title>Draft genome sequence of Lysinibacillus sp. strain KH24.</title>
        <authorList>
            <person name="Kanbe H."/>
            <person name="Itoh H."/>
        </authorList>
    </citation>
    <scope>NUCLEOTIDE SEQUENCE</scope>
    <source>
        <strain evidence="2">KH24</strain>
    </source>
</reference>
<evidence type="ECO:0008006" key="4">
    <source>
        <dbReference type="Google" id="ProtNLM"/>
    </source>
</evidence>
<organism evidence="2 3">
    <name type="scientific">Lysinibacillus piscis</name>
    <dbReference type="NCBI Taxonomy" id="2518931"/>
    <lineage>
        <taxon>Bacteria</taxon>
        <taxon>Bacillati</taxon>
        <taxon>Bacillota</taxon>
        <taxon>Bacilli</taxon>
        <taxon>Bacillales</taxon>
        <taxon>Bacillaceae</taxon>
        <taxon>Lysinibacillus</taxon>
    </lineage>
</organism>
<dbReference type="EMBL" id="BRZA01000002">
    <property type="protein sequence ID" value="GLC88754.1"/>
    <property type="molecule type" value="Genomic_DNA"/>
</dbReference>